<dbReference type="Proteomes" id="UP001209107">
    <property type="component" value="Unassembled WGS sequence"/>
</dbReference>
<evidence type="ECO:0000259" key="3">
    <source>
        <dbReference type="Pfam" id="PF18962"/>
    </source>
</evidence>
<evidence type="ECO:0000256" key="1">
    <source>
        <dbReference type="ARBA" id="ARBA00022729"/>
    </source>
</evidence>
<evidence type="ECO:0000313" key="4">
    <source>
        <dbReference type="EMBL" id="MCW4451869.1"/>
    </source>
</evidence>
<name>A0ABT3JM76_9FLAO</name>
<feature type="signal peptide" evidence="2">
    <location>
        <begin position="1"/>
        <end position="19"/>
    </location>
</feature>
<dbReference type="NCBIfam" id="TIGR04183">
    <property type="entry name" value="Por_Secre_tail"/>
    <property type="match status" value="1"/>
</dbReference>
<accession>A0ABT3JM76</accession>
<protein>
    <submittedName>
        <fullName evidence="4">T9SS type A sorting domain-containing protein</fullName>
    </submittedName>
</protein>
<feature type="domain" description="Secretion system C-terminal sorting" evidence="3">
    <location>
        <begin position="256"/>
        <end position="316"/>
    </location>
</feature>
<proteinExistence type="predicted"/>
<keyword evidence="5" id="KW-1185">Reference proteome</keyword>
<reference evidence="4 5" key="1">
    <citation type="submission" date="2022-10" db="EMBL/GenBank/DDBJ databases">
        <title>Kaistella sp. BT-6-1-3.</title>
        <authorList>
            <person name="Ai J."/>
            <person name="Deng Z."/>
        </authorList>
    </citation>
    <scope>NUCLEOTIDE SEQUENCE [LARGE SCALE GENOMIC DNA]</scope>
    <source>
        <strain evidence="4 5">BT6-1-3</strain>
    </source>
</reference>
<gene>
    <name evidence="4" type="ORF">OK344_06560</name>
</gene>
<dbReference type="InterPro" id="IPR026444">
    <property type="entry name" value="Secre_tail"/>
</dbReference>
<dbReference type="RefSeq" id="WP_265144025.1">
    <property type="nucleotide sequence ID" value="NZ_JAPCHZ010000002.1"/>
</dbReference>
<dbReference type="Pfam" id="PF18962">
    <property type="entry name" value="Por_Secre_tail"/>
    <property type="match status" value="1"/>
</dbReference>
<dbReference type="EMBL" id="JAPCHZ010000002">
    <property type="protein sequence ID" value="MCW4451869.1"/>
    <property type="molecule type" value="Genomic_DNA"/>
</dbReference>
<feature type="chain" id="PRO_5045878813" evidence="2">
    <location>
        <begin position="20"/>
        <end position="318"/>
    </location>
</feature>
<organism evidence="4 5">
    <name type="scientific">Kaistella yananensis</name>
    <dbReference type="NCBI Taxonomy" id="2989820"/>
    <lineage>
        <taxon>Bacteria</taxon>
        <taxon>Pseudomonadati</taxon>
        <taxon>Bacteroidota</taxon>
        <taxon>Flavobacteriia</taxon>
        <taxon>Flavobacteriales</taxon>
        <taxon>Weeksellaceae</taxon>
        <taxon>Chryseobacterium group</taxon>
        <taxon>Kaistella</taxon>
    </lineage>
</organism>
<sequence length="318" mass="33852">MKKLYLAAATFLSLSLSNAQSLTAVSSSQNILQNVKKPASVLYEQVATGGSGIVSSVLSNGNFVMAADDFILSGDAGVKTFSFLGFQNAGTVTTLNRGLLMYIYADNAGKPAGIPGDANPYIAKIDLTEASTAFTITTPATGYFAYNIDVVEALGSALQLTANTKYWVAFAPKLNLTDYISSQRWNWSVGAVNSEFAKLVDPANAFGAGATNWTNISALTSDALFNGLAFSIEGDNNLGTTESYSTVRDIMVTQTADELYIFTKNEKLKSAVIYSADGRIVLKSSNDKMNIANLSKGIYIVNVTTTNGKTLSTKFIKK</sequence>
<evidence type="ECO:0000313" key="5">
    <source>
        <dbReference type="Proteomes" id="UP001209107"/>
    </source>
</evidence>
<evidence type="ECO:0000256" key="2">
    <source>
        <dbReference type="SAM" id="SignalP"/>
    </source>
</evidence>
<comment type="caution">
    <text evidence="4">The sequence shown here is derived from an EMBL/GenBank/DDBJ whole genome shotgun (WGS) entry which is preliminary data.</text>
</comment>
<keyword evidence="1 2" id="KW-0732">Signal</keyword>